<comment type="cofactor">
    <cofactor evidence="1">
        <name>a divalent metal cation</name>
        <dbReference type="ChEBI" id="CHEBI:60240"/>
    </cofactor>
</comment>
<feature type="domain" description="DDE Tnp4" evidence="8">
    <location>
        <begin position="2"/>
        <end position="115"/>
    </location>
</feature>
<organism evidence="9 10">
    <name type="scientific">Gossypium stocksii</name>
    <dbReference type="NCBI Taxonomy" id="47602"/>
    <lineage>
        <taxon>Eukaryota</taxon>
        <taxon>Viridiplantae</taxon>
        <taxon>Streptophyta</taxon>
        <taxon>Embryophyta</taxon>
        <taxon>Tracheophyta</taxon>
        <taxon>Spermatophyta</taxon>
        <taxon>Magnoliopsida</taxon>
        <taxon>eudicotyledons</taxon>
        <taxon>Gunneridae</taxon>
        <taxon>Pentapetalae</taxon>
        <taxon>rosids</taxon>
        <taxon>malvids</taxon>
        <taxon>Malvales</taxon>
        <taxon>Malvaceae</taxon>
        <taxon>Malvoideae</taxon>
        <taxon>Gossypium</taxon>
    </lineage>
</organism>
<evidence type="ECO:0000256" key="1">
    <source>
        <dbReference type="ARBA" id="ARBA00001968"/>
    </source>
</evidence>
<dbReference type="PANTHER" id="PTHR22930">
    <property type="match status" value="1"/>
</dbReference>
<comment type="subcellular location">
    <subcellularLocation>
        <location evidence="2">Nucleus</location>
    </subcellularLocation>
</comment>
<dbReference type="EMBL" id="JAIQCV010000005">
    <property type="protein sequence ID" value="KAH1097353.1"/>
    <property type="molecule type" value="Genomic_DNA"/>
</dbReference>
<comment type="caution">
    <text evidence="9">The sequence shown here is derived from an EMBL/GenBank/DDBJ whole genome shotgun (WGS) entry which is preliminary data.</text>
</comment>
<dbReference type="GO" id="GO:0004518">
    <property type="term" value="F:nuclease activity"/>
    <property type="evidence" value="ECO:0007669"/>
    <property type="project" value="UniProtKB-KW"/>
</dbReference>
<keyword evidence="4" id="KW-0540">Nuclease</keyword>
<evidence type="ECO:0000256" key="6">
    <source>
        <dbReference type="ARBA" id="ARBA00022801"/>
    </source>
</evidence>
<evidence type="ECO:0000256" key="4">
    <source>
        <dbReference type="ARBA" id="ARBA00022722"/>
    </source>
</evidence>
<dbReference type="Pfam" id="PF13359">
    <property type="entry name" value="DDE_Tnp_4"/>
    <property type="match status" value="1"/>
</dbReference>
<dbReference type="InterPro" id="IPR045249">
    <property type="entry name" value="HARBI1-like"/>
</dbReference>
<sequence>MTQNVLASITFDLKFSYVLAGWEGNAHDSHILSDALSRPGRLRILEGKYYLADAGDGIQNRYITPYRGVQYHLKVFSDQGPENAKKVFNLRHSSLQIAIEHIFGILKKRFHVLDVEPFWNFQTQVDIVWLVVSFIII</sequence>
<dbReference type="InterPro" id="IPR027806">
    <property type="entry name" value="HARBI1_dom"/>
</dbReference>
<dbReference type="GO" id="GO:0046872">
    <property type="term" value="F:metal ion binding"/>
    <property type="evidence" value="ECO:0007669"/>
    <property type="project" value="UniProtKB-KW"/>
</dbReference>
<dbReference type="AlphaFoldDB" id="A0A9D4A7G1"/>
<keyword evidence="7" id="KW-0539">Nucleus</keyword>
<dbReference type="Proteomes" id="UP000828251">
    <property type="component" value="Unassembled WGS sequence"/>
</dbReference>
<dbReference type="GO" id="GO:0016787">
    <property type="term" value="F:hydrolase activity"/>
    <property type="evidence" value="ECO:0007669"/>
    <property type="project" value="UniProtKB-KW"/>
</dbReference>
<evidence type="ECO:0000256" key="2">
    <source>
        <dbReference type="ARBA" id="ARBA00004123"/>
    </source>
</evidence>
<comment type="similarity">
    <text evidence="3">Belongs to the HARBI1 family.</text>
</comment>
<dbReference type="GO" id="GO:0005634">
    <property type="term" value="C:nucleus"/>
    <property type="evidence" value="ECO:0007669"/>
    <property type="project" value="UniProtKB-SubCell"/>
</dbReference>
<evidence type="ECO:0000256" key="5">
    <source>
        <dbReference type="ARBA" id="ARBA00022723"/>
    </source>
</evidence>
<name>A0A9D4A7G1_9ROSI</name>
<gene>
    <name evidence="9" type="ORF">J1N35_014274</name>
</gene>
<keyword evidence="10" id="KW-1185">Reference proteome</keyword>
<proteinExistence type="inferred from homology"/>
<evidence type="ECO:0000313" key="9">
    <source>
        <dbReference type="EMBL" id="KAH1097353.1"/>
    </source>
</evidence>
<evidence type="ECO:0000256" key="7">
    <source>
        <dbReference type="ARBA" id="ARBA00023242"/>
    </source>
</evidence>
<evidence type="ECO:0000313" key="10">
    <source>
        <dbReference type="Proteomes" id="UP000828251"/>
    </source>
</evidence>
<protein>
    <recommendedName>
        <fullName evidence="8">DDE Tnp4 domain-containing protein</fullName>
    </recommendedName>
</protein>
<dbReference type="OrthoDB" id="991504at2759"/>
<reference evidence="9 10" key="1">
    <citation type="journal article" date="2021" name="Plant Biotechnol. J.">
        <title>Multi-omics assisted identification of the key and species-specific regulatory components of drought-tolerant mechanisms in Gossypium stocksii.</title>
        <authorList>
            <person name="Yu D."/>
            <person name="Ke L."/>
            <person name="Zhang D."/>
            <person name="Wu Y."/>
            <person name="Sun Y."/>
            <person name="Mei J."/>
            <person name="Sun J."/>
            <person name="Sun Y."/>
        </authorList>
    </citation>
    <scope>NUCLEOTIDE SEQUENCE [LARGE SCALE GENOMIC DNA]</scope>
    <source>
        <strain evidence="10">cv. E1</strain>
        <tissue evidence="9">Leaf</tissue>
    </source>
</reference>
<keyword evidence="5" id="KW-0479">Metal-binding</keyword>
<evidence type="ECO:0000259" key="8">
    <source>
        <dbReference type="Pfam" id="PF13359"/>
    </source>
</evidence>
<evidence type="ECO:0000256" key="3">
    <source>
        <dbReference type="ARBA" id="ARBA00006958"/>
    </source>
</evidence>
<accession>A0A9D4A7G1</accession>
<dbReference type="PANTHER" id="PTHR22930:SF228">
    <property type="entry name" value="PROTEIN ALP1-LIKE"/>
    <property type="match status" value="1"/>
</dbReference>
<keyword evidence="6" id="KW-0378">Hydrolase</keyword>